<evidence type="ECO:0000256" key="1">
    <source>
        <dbReference type="ARBA" id="ARBA00022491"/>
    </source>
</evidence>
<dbReference type="InterPro" id="IPR001387">
    <property type="entry name" value="Cro/C1-type_HTH"/>
</dbReference>
<dbReference type="SMART" id="SM00354">
    <property type="entry name" value="HTH_LACI"/>
    <property type="match status" value="1"/>
</dbReference>
<dbReference type="PROSITE" id="PS50932">
    <property type="entry name" value="HTH_LACI_2"/>
    <property type="match status" value="1"/>
</dbReference>
<gene>
    <name evidence="7" type="ORF">GCM10023116_45720</name>
</gene>
<dbReference type="InterPro" id="IPR046335">
    <property type="entry name" value="LacI/GalR-like_sensor"/>
</dbReference>
<dbReference type="InterPro" id="IPR057343">
    <property type="entry name" value="PurR_sensor_dom"/>
</dbReference>
<dbReference type="EMBL" id="BAABFL010000473">
    <property type="protein sequence ID" value="GAA4652288.1"/>
    <property type="molecule type" value="Genomic_DNA"/>
</dbReference>
<dbReference type="Proteomes" id="UP001500604">
    <property type="component" value="Unassembled WGS sequence"/>
</dbReference>
<protein>
    <submittedName>
        <fullName evidence="7">Substrate-binding domain-containing protein</fullName>
    </submittedName>
</protein>
<evidence type="ECO:0000256" key="4">
    <source>
        <dbReference type="ARBA" id="ARBA00023163"/>
    </source>
</evidence>
<name>A0ABP8V7R3_9GAMM</name>
<dbReference type="PROSITE" id="PS00356">
    <property type="entry name" value="HTH_LACI_1"/>
    <property type="match status" value="1"/>
</dbReference>
<evidence type="ECO:0000259" key="6">
    <source>
        <dbReference type="PROSITE" id="PS50943"/>
    </source>
</evidence>
<dbReference type="InterPro" id="IPR028082">
    <property type="entry name" value="Peripla_BP_I"/>
</dbReference>
<keyword evidence="1" id="KW-0678">Repressor</keyword>
<evidence type="ECO:0000259" key="5">
    <source>
        <dbReference type="PROSITE" id="PS50932"/>
    </source>
</evidence>
<dbReference type="InterPro" id="IPR010982">
    <property type="entry name" value="Lambda_DNA-bd_dom_sf"/>
</dbReference>
<dbReference type="CDD" id="cd01392">
    <property type="entry name" value="HTH_LacI"/>
    <property type="match status" value="1"/>
</dbReference>
<evidence type="ECO:0000313" key="8">
    <source>
        <dbReference type="Proteomes" id="UP001500604"/>
    </source>
</evidence>
<keyword evidence="4" id="KW-0804">Transcription</keyword>
<dbReference type="InterPro" id="IPR000843">
    <property type="entry name" value="HTH_LacI"/>
</dbReference>
<dbReference type="SUPFAM" id="SSF47413">
    <property type="entry name" value="lambda repressor-like DNA-binding domains"/>
    <property type="match status" value="1"/>
</dbReference>
<keyword evidence="3" id="KW-0238">DNA-binding</keyword>
<dbReference type="PRINTS" id="PR00036">
    <property type="entry name" value="HTHLACI"/>
</dbReference>
<dbReference type="PANTHER" id="PTHR30146:SF148">
    <property type="entry name" value="HTH-TYPE TRANSCRIPTIONAL REPRESSOR PURR-RELATED"/>
    <property type="match status" value="1"/>
</dbReference>
<comment type="caution">
    <text evidence="7">The sequence shown here is derived from an EMBL/GenBank/DDBJ whole genome shotgun (WGS) entry which is preliminary data.</text>
</comment>
<feature type="domain" description="HTH lacI-type" evidence="5">
    <location>
        <begin position="2"/>
        <end position="56"/>
    </location>
</feature>
<reference evidence="8" key="1">
    <citation type="journal article" date="2019" name="Int. J. Syst. Evol. Microbiol.">
        <title>The Global Catalogue of Microorganisms (GCM) 10K type strain sequencing project: providing services to taxonomists for standard genome sequencing and annotation.</title>
        <authorList>
            <consortium name="The Broad Institute Genomics Platform"/>
            <consortium name="The Broad Institute Genome Sequencing Center for Infectious Disease"/>
            <person name="Wu L."/>
            <person name="Ma J."/>
        </authorList>
    </citation>
    <scope>NUCLEOTIDE SEQUENCE [LARGE SCALE GENOMIC DNA]</scope>
    <source>
        <strain evidence="8">JCM 17805</strain>
    </source>
</reference>
<feature type="domain" description="HTH cro/C1-type" evidence="6">
    <location>
        <begin position="3"/>
        <end position="39"/>
    </location>
</feature>
<dbReference type="Gene3D" id="3.40.50.2300">
    <property type="match status" value="2"/>
</dbReference>
<dbReference type="PROSITE" id="PS50943">
    <property type="entry name" value="HTH_CROC1"/>
    <property type="match status" value="1"/>
</dbReference>
<evidence type="ECO:0000256" key="3">
    <source>
        <dbReference type="ARBA" id="ARBA00023125"/>
    </source>
</evidence>
<accession>A0ABP8V7R3</accession>
<keyword evidence="8" id="KW-1185">Reference proteome</keyword>
<organism evidence="7 8">
    <name type="scientific">Kistimonas scapharcae</name>
    <dbReference type="NCBI Taxonomy" id="1036133"/>
    <lineage>
        <taxon>Bacteria</taxon>
        <taxon>Pseudomonadati</taxon>
        <taxon>Pseudomonadota</taxon>
        <taxon>Gammaproteobacteria</taxon>
        <taxon>Oceanospirillales</taxon>
        <taxon>Endozoicomonadaceae</taxon>
        <taxon>Kistimonas</taxon>
    </lineage>
</organism>
<proteinExistence type="predicted"/>
<dbReference type="SUPFAM" id="SSF53822">
    <property type="entry name" value="Periplasmic binding protein-like I"/>
    <property type="match status" value="1"/>
</dbReference>
<dbReference type="RefSeq" id="WP_345198819.1">
    <property type="nucleotide sequence ID" value="NZ_BAABFL010000473.1"/>
</dbReference>
<evidence type="ECO:0000313" key="7">
    <source>
        <dbReference type="EMBL" id="GAA4652288.1"/>
    </source>
</evidence>
<dbReference type="Pfam" id="PF00356">
    <property type="entry name" value="LacI"/>
    <property type="match status" value="1"/>
</dbReference>
<dbReference type="CDD" id="cd06275">
    <property type="entry name" value="PBP1_PurR"/>
    <property type="match status" value="1"/>
</dbReference>
<dbReference type="PANTHER" id="PTHR30146">
    <property type="entry name" value="LACI-RELATED TRANSCRIPTIONAL REPRESSOR"/>
    <property type="match status" value="1"/>
</dbReference>
<evidence type="ECO:0000256" key="2">
    <source>
        <dbReference type="ARBA" id="ARBA00023015"/>
    </source>
</evidence>
<dbReference type="Gene3D" id="1.10.260.40">
    <property type="entry name" value="lambda repressor-like DNA-binding domains"/>
    <property type="match status" value="1"/>
</dbReference>
<sequence length="338" mass="36223">MATIKDVAKVAGVSISTVSHVLNGTRFVSPDTAEKVMSAVAGLHYAPSAVARSLKQSRTRTLGMLVTRSANPFFAEVVQGVEDACYRQGYQLLLSNTANDEQRQLACLQSLVERRVDGLILLSIADTPLLRQQLSTLSEMPLLLLDTDIAGVKALRVKGDSIKGGYQAAHCLLAQGRREIGFIGYTARHPVTEERLKGVRHAVAEQGVGIPDSWVVDGDLDCESGYSAMRQLLDLPERPDAVIAANDLMAMGAMRAIQEQGLRIPDDIALVGYDDIALTAYTSPPLTTIRQSGEKMGQVAAETLITAIAGSGGCECSVVIEPELVKRGTVPVSEQRSH</sequence>
<keyword evidence="2" id="KW-0805">Transcription regulation</keyword>
<dbReference type="Pfam" id="PF13377">
    <property type="entry name" value="Peripla_BP_3"/>
    <property type="match status" value="1"/>
</dbReference>